<dbReference type="EnsemblBacteria" id="ABA49515">
    <property type="protein sequence ID" value="ABA49515"/>
    <property type="gene ID" value="BURPS1710b_0356"/>
</dbReference>
<dbReference type="EMBL" id="CP000124">
    <property type="protein sequence ID" value="ABA49515.1"/>
    <property type="molecule type" value="Genomic_DNA"/>
</dbReference>
<accession>Q3JXD4</accession>
<evidence type="ECO:0000313" key="1">
    <source>
        <dbReference type="EMBL" id="ABA49515.1"/>
    </source>
</evidence>
<dbReference type="Proteomes" id="UP000002700">
    <property type="component" value="Chromosome I"/>
</dbReference>
<dbReference type="KEGG" id="bpm:BURPS1710b_0356"/>
<sequence>MNEASGSGNVQVLVRLHRQPPPRMTLAPIDREPGVELARRAVHRLHEEMLEVELRVIGKALVVLRHHHLQFVALRDDERRIRLRAHADPVDRFEHGQRAVRLDRDREARRVQRVDERLIELQHRLAARADDEAIRLARRPERRDPRRERSGILELAAVLAVGADEVGIAEAAHRAVAVRFAPRPEVAAGEPAEHGRTAGVRALALQRIENFLDRVRHAASFRLAPLAFRCSMNLVAARATRVRRASRASGGRLRHAFAAQIGVIAALAQLACRAFATAEAPVMQLRALADIARVRLDADQLDERRAAQLLGEPPRIGLVEPHQRRFQHEARVHAEIERDLQRLHRVVAAVRIAGEIGLAHAADERAQPAPISDRRGDRHEQQVAARHERVRQAVRRRLDLDRARHRGIADRAEHRQIDQVIVAQLVRPLRKTPLQRIAHALATFELDAVALAVIEAERLDGLIALERPGHTCGRILAAGKQYERAVLSVCPNHRDTP</sequence>
<organism evidence="1 2">
    <name type="scientific">Burkholderia pseudomallei (strain 1710b)</name>
    <dbReference type="NCBI Taxonomy" id="320372"/>
    <lineage>
        <taxon>Bacteria</taxon>
        <taxon>Pseudomonadati</taxon>
        <taxon>Pseudomonadota</taxon>
        <taxon>Betaproteobacteria</taxon>
        <taxon>Burkholderiales</taxon>
        <taxon>Burkholderiaceae</taxon>
        <taxon>Burkholderia</taxon>
        <taxon>pseudomallei group</taxon>
    </lineage>
</organism>
<proteinExistence type="predicted"/>
<dbReference type="HOGENOM" id="CLU_548228_0_0_4"/>
<dbReference type="AlphaFoldDB" id="Q3JXD4"/>
<name>Q3JXD4_BURP1</name>
<evidence type="ECO:0000313" key="2">
    <source>
        <dbReference type="Proteomes" id="UP000002700"/>
    </source>
</evidence>
<reference evidence="1 2" key="1">
    <citation type="submission" date="2005-09" db="EMBL/GenBank/DDBJ databases">
        <authorList>
            <person name="Woods D.E."/>
            <person name="Nierman W.C."/>
        </authorList>
    </citation>
    <scope>NUCLEOTIDE SEQUENCE [LARGE SCALE GENOMIC DNA]</scope>
    <source>
        <strain evidence="1 2">1710b</strain>
    </source>
</reference>
<protein>
    <submittedName>
        <fullName evidence="1">Uncharacterized protein</fullName>
    </submittedName>
</protein>
<gene>
    <name evidence="1" type="ordered locus">BURPS1710b_0356</name>
</gene>